<accession>A0A495VZ28</accession>
<keyword evidence="3" id="KW-1185">Reference proteome</keyword>
<keyword evidence="1" id="KW-0732">Signal</keyword>
<reference evidence="2 3" key="1">
    <citation type="submission" date="2018-10" db="EMBL/GenBank/DDBJ databases">
        <title>Sequencing the genomes of 1000 actinobacteria strains.</title>
        <authorList>
            <person name="Klenk H.-P."/>
        </authorList>
    </citation>
    <scope>NUCLEOTIDE SEQUENCE [LARGE SCALE GENOMIC DNA]</scope>
    <source>
        <strain evidence="2 3">DSM 43800</strain>
    </source>
</reference>
<dbReference type="Proteomes" id="UP000282084">
    <property type="component" value="Unassembled WGS sequence"/>
</dbReference>
<dbReference type="EMBL" id="RBXO01000001">
    <property type="protein sequence ID" value="RKT53987.1"/>
    <property type="molecule type" value="Genomic_DNA"/>
</dbReference>
<name>A0A495VZ28_9PSEU</name>
<sequence>MKQRPVIRRLLPVLAAVTGLLLGTAGVGTAATPDEGTAFREQAAALGLSAEEADRLGSRADAYARQLGGTRTAINKVALGQGAELTLVLPGEAHARDLGAGGGVDAATSTCLGGFFCAWAGTYYQGDNIKWAACQTVPIPWYSDGSWINNQTTGTVAQFKSSDGVTRWASPAYDNDPVADWRWVASVKNC</sequence>
<dbReference type="RefSeq" id="WP_147455086.1">
    <property type="nucleotide sequence ID" value="NZ_RBXO01000001.1"/>
</dbReference>
<evidence type="ECO:0008006" key="4">
    <source>
        <dbReference type="Google" id="ProtNLM"/>
    </source>
</evidence>
<dbReference type="AlphaFoldDB" id="A0A495VZ28"/>
<evidence type="ECO:0000256" key="1">
    <source>
        <dbReference type="SAM" id="SignalP"/>
    </source>
</evidence>
<evidence type="ECO:0000313" key="3">
    <source>
        <dbReference type="Proteomes" id="UP000282084"/>
    </source>
</evidence>
<gene>
    <name evidence="2" type="ORF">C8E97_2575</name>
</gene>
<protein>
    <recommendedName>
        <fullName evidence="4">Peptidase inhibitor family I36</fullName>
    </recommendedName>
</protein>
<dbReference type="OrthoDB" id="3541237at2"/>
<organism evidence="2 3">
    <name type="scientific">Saccharothrix australiensis</name>
    <dbReference type="NCBI Taxonomy" id="2072"/>
    <lineage>
        <taxon>Bacteria</taxon>
        <taxon>Bacillati</taxon>
        <taxon>Actinomycetota</taxon>
        <taxon>Actinomycetes</taxon>
        <taxon>Pseudonocardiales</taxon>
        <taxon>Pseudonocardiaceae</taxon>
        <taxon>Saccharothrix</taxon>
    </lineage>
</organism>
<feature type="chain" id="PRO_5019828731" description="Peptidase inhibitor family I36" evidence="1">
    <location>
        <begin position="31"/>
        <end position="190"/>
    </location>
</feature>
<feature type="signal peptide" evidence="1">
    <location>
        <begin position="1"/>
        <end position="30"/>
    </location>
</feature>
<proteinExistence type="predicted"/>
<comment type="caution">
    <text evidence="2">The sequence shown here is derived from an EMBL/GenBank/DDBJ whole genome shotgun (WGS) entry which is preliminary data.</text>
</comment>
<evidence type="ECO:0000313" key="2">
    <source>
        <dbReference type="EMBL" id="RKT53987.1"/>
    </source>
</evidence>